<gene>
    <name evidence="2" type="ORF">BSTOLATCC_MIC7166</name>
</gene>
<dbReference type="Proteomes" id="UP001162131">
    <property type="component" value="Unassembled WGS sequence"/>
</dbReference>
<evidence type="ECO:0000313" key="2">
    <source>
        <dbReference type="EMBL" id="CAG9312640.1"/>
    </source>
</evidence>
<sequence length="148" mass="15925">MESDWTQIRENISAAIDAKVAPLKEELGKNQELLDRLAGIINNMSHAPAKVGAKTSPKPANKAHAVHEEAKVTKTITKTVKTNGKPNDKSKEHVEAASKPADNAGSEEKPHEEEHVEDAHEAEASESKQEPAEPAEASEESKPAEPEA</sequence>
<proteinExistence type="predicted"/>
<evidence type="ECO:0000313" key="3">
    <source>
        <dbReference type="Proteomes" id="UP001162131"/>
    </source>
</evidence>
<evidence type="ECO:0000256" key="1">
    <source>
        <dbReference type="SAM" id="MobiDB-lite"/>
    </source>
</evidence>
<dbReference type="EMBL" id="CAJZBQ010000008">
    <property type="protein sequence ID" value="CAG9312640.1"/>
    <property type="molecule type" value="Genomic_DNA"/>
</dbReference>
<accession>A0AAU9IT10</accession>
<protein>
    <submittedName>
        <fullName evidence="2">Uncharacterized protein</fullName>
    </submittedName>
</protein>
<feature type="compositionally biased region" description="Low complexity" evidence="1">
    <location>
        <begin position="73"/>
        <end position="82"/>
    </location>
</feature>
<dbReference type="AlphaFoldDB" id="A0AAU9IT10"/>
<name>A0AAU9IT10_9CILI</name>
<feature type="region of interest" description="Disordered" evidence="1">
    <location>
        <begin position="48"/>
        <end position="148"/>
    </location>
</feature>
<organism evidence="2 3">
    <name type="scientific">Blepharisma stoltei</name>
    <dbReference type="NCBI Taxonomy" id="1481888"/>
    <lineage>
        <taxon>Eukaryota</taxon>
        <taxon>Sar</taxon>
        <taxon>Alveolata</taxon>
        <taxon>Ciliophora</taxon>
        <taxon>Postciliodesmatophora</taxon>
        <taxon>Heterotrichea</taxon>
        <taxon>Heterotrichida</taxon>
        <taxon>Blepharismidae</taxon>
        <taxon>Blepharisma</taxon>
    </lineage>
</organism>
<comment type="caution">
    <text evidence="2">The sequence shown here is derived from an EMBL/GenBank/DDBJ whole genome shotgun (WGS) entry which is preliminary data.</text>
</comment>
<feature type="compositionally biased region" description="Basic and acidic residues" evidence="1">
    <location>
        <begin position="106"/>
        <end position="131"/>
    </location>
</feature>
<keyword evidence="3" id="KW-1185">Reference proteome</keyword>
<reference evidence="2" key="1">
    <citation type="submission" date="2021-09" db="EMBL/GenBank/DDBJ databases">
        <authorList>
            <consortium name="AG Swart"/>
            <person name="Singh M."/>
            <person name="Singh A."/>
            <person name="Seah K."/>
            <person name="Emmerich C."/>
        </authorList>
    </citation>
    <scope>NUCLEOTIDE SEQUENCE</scope>
    <source>
        <strain evidence="2">ATCC30299</strain>
    </source>
</reference>
<feature type="compositionally biased region" description="Basic and acidic residues" evidence="1">
    <location>
        <begin position="86"/>
        <end position="96"/>
    </location>
</feature>
<feature type="compositionally biased region" description="Basic and acidic residues" evidence="1">
    <location>
        <begin position="139"/>
        <end position="148"/>
    </location>
</feature>